<keyword evidence="11 15" id="KW-1133">Transmembrane helix</keyword>
<keyword evidence="9" id="KW-0547">Nucleotide-binding</keyword>
<dbReference type="GO" id="GO:0004672">
    <property type="term" value="F:protein kinase activity"/>
    <property type="evidence" value="ECO:0007669"/>
    <property type="project" value="InterPro"/>
</dbReference>
<evidence type="ECO:0000256" key="12">
    <source>
        <dbReference type="ARBA" id="ARBA00023136"/>
    </source>
</evidence>
<evidence type="ECO:0000256" key="9">
    <source>
        <dbReference type="ARBA" id="ARBA00022741"/>
    </source>
</evidence>
<dbReference type="InterPro" id="IPR001245">
    <property type="entry name" value="Ser-Thr/Tyr_kinase_cat_dom"/>
</dbReference>
<evidence type="ECO:0000256" key="13">
    <source>
        <dbReference type="ARBA" id="ARBA00023170"/>
    </source>
</evidence>
<dbReference type="PANTHER" id="PTHR27007">
    <property type="match status" value="1"/>
</dbReference>
<keyword evidence="6 15" id="KW-0812">Transmembrane</keyword>
<evidence type="ECO:0000313" key="17">
    <source>
        <dbReference type="EMBL" id="KAK7858479.1"/>
    </source>
</evidence>
<evidence type="ECO:0000256" key="10">
    <source>
        <dbReference type="ARBA" id="ARBA00022840"/>
    </source>
</evidence>
<keyword evidence="10" id="KW-0067">ATP-binding</keyword>
<dbReference type="GO" id="GO:0030246">
    <property type="term" value="F:carbohydrate binding"/>
    <property type="evidence" value="ECO:0007669"/>
    <property type="project" value="UniProtKB-KW"/>
</dbReference>
<keyword evidence="14" id="KW-0325">Glycoprotein</keyword>
<name>A0AAW0M5Y4_QUESU</name>
<dbReference type="Pfam" id="PF07714">
    <property type="entry name" value="PK_Tyr_Ser-Thr"/>
    <property type="match status" value="1"/>
</dbReference>
<keyword evidence="13 17" id="KW-0675">Receptor</keyword>
<protein>
    <submittedName>
        <fullName evidence="17">L-type lectin-domain containing receptor kinase ix.1</fullName>
    </submittedName>
</protein>
<dbReference type="GO" id="GO:0005524">
    <property type="term" value="F:ATP binding"/>
    <property type="evidence" value="ECO:0007669"/>
    <property type="project" value="UniProtKB-KW"/>
</dbReference>
<evidence type="ECO:0000256" key="5">
    <source>
        <dbReference type="ARBA" id="ARBA00022475"/>
    </source>
</evidence>
<evidence type="ECO:0000256" key="11">
    <source>
        <dbReference type="ARBA" id="ARBA00022989"/>
    </source>
</evidence>
<dbReference type="InterPro" id="IPR013320">
    <property type="entry name" value="ConA-like_dom_sf"/>
</dbReference>
<reference evidence="17" key="3">
    <citation type="submission" date="2023-07" db="EMBL/GenBank/DDBJ databases">
        <title>An improved reference 1 genome and first organelle genomes of Quercus suber.</title>
        <authorList>
            <consortium name="Genosuber Consortium"/>
            <person name="Usie A."/>
            <person name="Serra O."/>
            <person name="Barros P."/>
        </authorList>
    </citation>
    <scope>NUCLEOTIDE SEQUENCE</scope>
    <source>
        <strain evidence="17">HL8</strain>
        <tissue evidence="17">Leaves</tissue>
    </source>
</reference>
<dbReference type="SMART" id="SM00220">
    <property type="entry name" value="S_TKc"/>
    <property type="match status" value="1"/>
</dbReference>
<dbReference type="InterPro" id="IPR001220">
    <property type="entry name" value="Legume_lectin_dom"/>
</dbReference>
<dbReference type="InterPro" id="IPR000719">
    <property type="entry name" value="Prot_kinase_dom"/>
</dbReference>
<dbReference type="Gene3D" id="2.60.120.200">
    <property type="match status" value="2"/>
</dbReference>
<feature type="transmembrane region" description="Helical" evidence="15">
    <location>
        <begin position="298"/>
        <end position="323"/>
    </location>
</feature>
<comment type="similarity">
    <text evidence="2">Belongs to the leguminous lectin family.</text>
</comment>
<dbReference type="InterPro" id="IPR011009">
    <property type="entry name" value="Kinase-like_dom_sf"/>
</dbReference>
<evidence type="ECO:0000256" key="1">
    <source>
        <dbReference type="ARBA" id="ARBA00004251"/>
    </source>
</evidence>
<dbReference type="InterPro" id="IPR050528">
    <property type="entry name" value="L-type_Lectin-RKs"/>
</dbReference>
<keyword evidence="7" id="KW-0732">Signal</keyword>
<dbReference type="GO" id="GO:0002229">
    <property type="term" value="P:defense response to oomycetes"/>
    <property type="evidence" value="ECO:0007669"/>
    <property type="project" value="UniProtKB-ARBA"/>
</dbReference>
<dbReference type="EMBL" id="PKMF04000019">
    <property type="protein sequence ID" value="KAK7858479.1"/>
    <property type="molecule type" value="Genomic_DNA"/>
</dbReference>
<evidence type="ECO:0000256" key="14">
    <source>
        <dbReference type="ARBA" id="ARBA00023180"/>
    </source>
</evidence>
<evidence type="ECO:0000256" key="8">
    <source>
        <dbReference type="ARBA" id="ARBA00022734"/>
    </source>
</evidence>
<feature type="domain" description="Protein kinase" evidence="16">
    <location>
        <begin position="468"/>
        <end position="808"/>
    </location>
</feature>
<keyword evidence="17" id="KW-0808">Transferase</keyword>
<dbReference type="PROSITE" id="PS00108">
    <property type="entry name" value="PROTEIN_KINASE_ST"/>
    <property type="match status" value="1"/>
</dbReference>
<dbReference type="CDD" id="cd06899">
    <property type="entry name" value="lectin_legume_LecRK_Arcelin_ConA"/>
    <property type="match status" value="2"/>
</dbReference>
<comment type="similarity">
    <text evidence="3">In the N-terminal section; belongs to the leguminous lectin family.</text>
</comment>
<keyword evidence="17" id="KW-0418">Kinase</keyword>
<dbReference type="PROSITE" id="PS50011">
    <property type="entry name" value="PROTEIN_KINASE_DOM"/>
    <property type="match status" value="1"/>
</dbReference>
<dbReference type="InterPro" id="IPR008271">
    <property type="entry name" value="Ser/Thr_kinase_AS"/>
</dbReference>
<dbReference type="Pfam" id="PF00139">
    <property type="entry name" value="Lectin_legB"/>
    <property type="match status" value="2"/>
</dbReference>
<keyword evidence="8" id="KW-0430">Lectin</keyword>
<gene>
    <name evidence="17" type="primary">LECRK91_32</name>
    <name evidence="17" type="ORF">CFP56_012284</name>
</gene>
<dbReference type="SUPFAM" id="SSF56112">
    <property type="entry name" value="Protein kinase-like (PK-like)"/>
    <property type="match status" value="1"/>
</dbReference>
<evidence type="ECO:0000256" key="15">
    <source>
        <dbReference type="SAM" id="Phobius"/>
    </source>
</evidence>
<dbReference type="SUPFAM" id="SSF49899">
    <property type="entry name" value="Concanavalin A-like lectins/glucanases"/>
    <property type="match status" value="2"/>
</dbReference>
<reference evidence="17" key="1">
    <citation type="submission" date="2017-12" db="EMBL/GenBank/DDBJ databases">
        <authorList>
            <person name="Barbosa P."/>
            <person name="Usie A."/>
            <person name="Ramos A.M."/>
        </authorList>
    </citation>
    <scope>NUCLEOTIDE SEQUENCE</scope>
    <source>
        <strain evidence="17">HL8</strain>
        <tissue evidence="17">Leaves</tissue>
    </source>
</reference>
<accession>A0AAW0M5Y4</accession>
<dbReference type="FunFam" id="1.10.510.10:FF:000240">
    <property type="entry name" value="Lectin-domain containing receptor kinase A4.3"/>
    <property type="match status" value="1"/>
</dbReference>
<keyword evidence="12 15" id="KW-0472">Membrane</keyword>
<evidence type="ECO:0000256" key="3">
    <source>
        <dbReference type="ARBA" id="ARBA00008536"/>
    </source>
</evidence>
<comment type="subcellular location">
    <subcellularLocation>
        <location evidence="1">Cell membrane</location>
        <topology evidence="1">Single-pass type I membrane protein</topology>
    </subcellularLocation>
</comment>
<evidence type="ECO:0000256" key="2">
    <source>
        <dbReference type="ARBA" id="ARBA00007606"/>
    </source>
</evidence>
<reference evidence="17" key="2">
    <citation type="journal article" date="2018" name="Sci. Data">
        <title>The draft genome sequence of cork oak.</title>
        <authorList>
            <person name="Ramos A.M."/>
            <person name="Usie A."/>
            <person name="Barbosa P."/>
            <person name="Barros P.M."/>
            <person name="Capote T."/>
            <person name="Chaves I."/>
            <person name="Simoes F."/>
            <person name="Abreu I."/>
            <person name="Carrasquinho I."/>
            <person name="Faro C."/>
            <person name="Guimaraes J.B."/>
            <person name="Mendonca D."/>
            <person name="Nobrega F."/>
            <person name="Rodrigues L."/>
            <person name="Saibo N.J.M."/>
            <person name="Varela M.C."/>
            <person name="Egas C."/>
            <person name="Matos J."/>
            <person name="Miguel C.M."/>
            <person name="Oliveira M.M."/>
            <person name="Ricardo C.P."/>
            <person name="Goncalves S."/>
        </authorList>
    </citation>
    <scope>NUCLEOTIDE SEQUENCE [LARGE SCALE GENOMIC DNA]</scope>
    <source>
        <strain evidence="17">HL8</strain>
    </source>
</reference>
<organism evidence="17">
    <name type="scientific">Quercus suber</name>
    <name type="common">Cork oak</name>
    <dbReference type="NCBI Taxonomy" id="58331"/>
    <lineage>
        <taxon>Eukaryota</taxon>
        <taxon>Viridiplantae</taxon>
        <taxon>Streptophyta</taxon>
        <taxon>Embryophyta</taxon>
        <taxon>Tracheophyta</taxon>
        <taxon>Spermatophyta</taxon>
        <taxon>Magnoliopsida</taxon>
        <taxon>eudicotyledons</taxon>
        <taxon>Gunneridae</taxon>
        <taxon>Pentapetalae</taxon>
        <taxon>rosids</taxon>
        <taxon>fabids</taxon>
        <taxon>Fagales</taxon>
        <taxon>Fagaceae</taxon>
        <taxon>Quercus</taxon>
    </lineage>
</organism>
<sequence>MSWSICHQFLITSTTRAYALSDSPSHASNEQRSQSSSCGRTLSYYIFGMPYGIESFRSNQVIQLTGNRLTLEYVGRATYFKPMQLWDKYSGNLTDFTTHFSFAIDSQNRSVYGDGLAFFLAPVSSKIPKTKGGSTIGLIRNDQALDSKDNLFVAVEFDIYSNAYLDPPGEHVGIDLNSLKSVANISWYNNIAIKEGKRNEAWISYNSSSHNFSVFFTGFRYNVPIRQFLSTNVDLFHFLPELVTFGFSASTGNSSSIHTIYSWDFSSSLEIDDNITITKDMVSSPNIPAPNQRKNNTLGLAVGLGSGGFVLVGGLALVLFALYKRILEIVELEIACGRKAINPMAIEDQVVKVEWVWELYRKGQCSIIVGLWCAHPDYNLRPSIRQVVHHVLNFEAPLPILPSKMSVPTYLSILCYLILITFFFSILNPITFTSAISFNFTSFSASDSNITYERAFVENQVIQLTGNRLTFELVGRATYFKPMQLWDKDSGNLTDFTTHFSFAIDSQNIRSVYGDGIAFFLAPVGSKIPLLTKGGSTMGLSRDDQALDLVDNPFVAVEFDIYSNDYLDPPGEHVVIFAIKEGKRNETWISYNSSSHNFSVFFTGFRNNVPIRQFLSTNVDLSHFLPELVTFGFSASTGNSSAIHTIYSWDFSSKWEQCVLHRDIKSSNIMLDSNFNAKLGDFGLARLVDHVTGSQTTNLVGTMGYMAPKYITTSKATKESDIYSFGIVLEIAYGRKAINHMAIEEEAVMVEWVREPYRKGQVLEAADQRLGGNFDEQQMECLIIVGLWCAHPNYNLRPSIKQVVHHVLNFEAPLPILPSKMSVPTDVAPGLILEEDKTNL</sequence>
<comment type="caution">
    <text evidence="17">The sequence shown here is derived from an EMBL/GenBank/DDBJ whole genome shotgun (WGS) entry which is preliminary data.</text>
</comment>
<dbReference type="GO" id="GO:0005886">
    <property type="term" value="C:plasma membrane"/>
    <property type="evidence" value="ECO:0007669"/>
    <property type="project" value="UniProtKB-SubCell"/>
</dbReference>
<feature type="transmembrane region" description="Helical" evidence="15">
    <location>
        <begin position="407"/>
        <end position="427"/>
    </location>
</feature>
<dbReference type="Gene3D" id="1.10.510.10">
    <property type="entry name" value="Transferase(Phosphotransferase) domain 1"/>
    <property type="match status" value="1"/>
</dbReference>
<keyword evidence="5" id="KW-1003">Cell membrane</keyword>
<evidence type="ECO:0000256" key="4">
    <source>
        <dbReference type="ARBA" id="ARBA00010217"/>
    </source>
</evidence>
<comment type="similarity">
    <text evidence="4">In the C-terminal section; belongs to the protein kinase superfamily. Ser/Thr protein kinase family.</text>
</comment>
<evidence type="ECO:0000256" key="6">
    <source>
        <dbReference type="ARBA" id="ARBA00022692"/>
    </source>
</evidence>
<evidence type="ECO:0000256" key="7">
    <source>
        <dbReference type="ARBA" id="ARBA00022729"/>
    </source>
</evidence>
<evidence type="ECO:0000259" key="16">
    <source>
        <dbReference type="PROSITE" id="PS50011"/>
    </source>
</evidence>
<dbReference type="AlphaFoldDB" id="A0AAW0M5Y4"/>
<proteinExistence type="inferred from homology"/>